<dbReference type="Proteomes" id="UP000076408">
    <property type="component" value="Unassembled WGS sequence"/>
</dbReference>
<keyword evidence="1" id="KW-0479">Metal-binding</keyword>
<dbReference type="GO" id="GO:0008270">
    <property type="term" value="F:zinc ion binding"/>
    <property type="evidence" value="ECO:0007669"/>
    <property type="project" value="UniProtKB-KW"/>
</dbReference>
<dbReference type="Pfam" id="PF04500">
    <property type="entry name" value="FLYWCH"/>
    <property type="match status" value="1"/>
</dbReference>
<reference evidence="4" key="2">
    <citation type="submission" date="2020-05" db="UniProtKB">
        <authorList>
            <consortium name="EnsemblMetazoa"/>
        </authorList>
    </citation>
    <scope>IDENTIFICATION</scope>
    <source>
        <strain evidence="4">Indian</strain>
    </source>
</reference>
<organism evidence="4 5">
    <name type="scientific">Anopheles stephensi</name>
    <name type="common">Indo-Pakistan malaria mosquito</name>
    <dbReference type="NCBI Taxonomy" id="30069"/>
    <lineage>
        <taxon>Eukaryota</taxon>
        <taxon>Metazoa</taxon>
        <taxon>Ecdysozoa</taxon>
        <taxon>Arthropoda</taxon>
        <taxon>Hexapoda</taxon>
        <taxon>Insecta</taxon>
        <taxon>Pterygota</taxon>
        <taxon>Neoptera</taxon>
        <taxon>Endopterygota</taxon>
        <taxon>Diptera</taxon>
        <taxon>Nematocera</taxon>
        <taxon>Culicoidea</taxon>
        <taxon>Culicidae</taxon>
        <taxon>Anophelinae</taxon>
        <taxon>Anopheles</taxon>
    </lineage>
</organism>
<dbReference type="Gene3D" id="2.20.25.240">
    <property type="match status" value="1"/>
</dbReference>
<accession>A0A182Y4G1</accession>
<keyword evidence="5" id="KW-1185">Reference proteome</keyword>
<name>A0A182Y4G1_ANOST</name>
<sequence length="75" mass="8753">MDSEDSSVMISFVKGQRGSLKLKYQDHTYICVKQQKDSKYWTCSKQRSRKCMARLITDLSVQKLCTRNTTHTHPP</sequence>
<dbReference type="InterPro" id="IPR007588">
    <property type="entry name" value="Znf_FLYWCH"/>
</dbReference>
<protein>
    <submittedName>
        <fullName evidence="4">FLYWCH-type domain-containing protein</fullName>
    </submittedName>
</protein>
<evidence type="ECO:0000256" key="1">
    <source>
        <dbReference type="ARBA" id="ARBA00022723"/>
    </source>
</evidence>
<reference evidence="5" key="1">
    <citation type="journal article" date="2014" name="Genome Biol.">
        <title>Genome analysis of a major urban malaria vector mosquito, Anopheles stephensi.</title>
        <authorList>
            <person name="Jiang X."/>
            <person name="Peery A."/>
            <person name="Hall A.B."/>
            <person name="Sharma A."/>
            <person name="Chen X.G."/>
            <person name="Waterhouse R.M."/>
            <person name="Komissarov A."/>
            <person name="Riehle M.M."/>
            <person name="Shouche Y."/>
            <person name="Sharakhova M.V."/>
            <person name="Lawson D."/>
            <person name="Pakpour N."/>
            <person name="Arensburger P."/>
            <person name="Davidson V.L."/>
            <person name="Eiglmeier K."/>
            <person name="Emrich S."/>
            <person name="George P."/>
            <person name="Kennedy R.C."/>
            <person name="Mane S.P."/>
            <person name="Maslen G."/>
            <person name="Oringanje C."/>
            <person name="Qi Y."/>
            <person name="Settlage R."/>
            <person name="Tojo M."/>
            <person name="Tubio J.M."/>
            <person name="Unger M.F."/>
            <person name="Wang B."/>
            <person name="Vernick K.D."/>
            <person name="Ribeiro J.M."/>
            <person name="James A.A."/>
            <person name="Michel K."/>
            <person name="Riehle M.A."/>
            <person name="Luckhart S."/>
            <person name="Sharakhov I.V."/>
            <person name="Tu Z."/>
        </authorList>
    </citation>
    <scope>NUCLEOTIDE SEQUENCE [LARGE SCALE GENOMIC DNA]</scope>
    <source>
        <strain evidence="5">Indian</strain>
    </source>
</reference>
<proteinExistence type="predicted"/>
<keyword evidence="2" id="KW-0863">Zinc-finger</keyword>
<evidence type="ECO:0000256" key="3">
    <source>
        <dbReference type="ARBA" id="ARBA00022833"/>
    </source>
</evidence>
<evidence type="ECO:0000313" key="4">
    <source>
        <dbReference type="EnsemblMetazoa" id="ASTEI03347-PA"/>
    </source>
</evidence>
<evidence type="ECO:0000256" key="2">
    <source>
        <dbReference type="ARBA" id="ARBA00022771"/>
    </source>
</evidence>
<dbReference type="EnsemblMetazoa" id="ASTEI03347-RA">
    <property type="protein sequence ID" value="ASTEI03347-PA"/>
    <property type="gene ID" value="ASTEI03347"/>
</dbReference>
<keyword evidence="3" id="KW-0862">Zinc</keyword>
<dbReference type="VEuPathDB" id="VectorBase:ASTEI03347"/>
<evidence type="ECO:0000313" key="5">
    <source>
        <dbReference type="Proteomes" id="UP000076408"/>
    </source>
</evidence>
<dbReference type="VEuPathDB" id="VectorBase:ASTE008112"/>
<dbReference type="AlphaFoldDB" id="A0A182Y4G1"/>